<dbReference type="Proteomes" id="UP000046395">
    <property type="component" value="Unassembled WGS sequence"/>
</dbReference>
<reference evidence="2" key="1">
    <citation type="submission" date="2019-12" db="UniProtKB">
        <authorList>
            <consortium name="WormBaseParasite"/>
        </authorList>
    </citation>
    <scope>IDENTIFICATION</scope>
</reference>
<sequence length="503" mass="56641">MNERRIVIGAPAAAVRCPCGKVSVRRDAVSPESYGWEMSCTTVANGEPGDLISFDDEPVLPSNEAAVSNAEPADQTADSLTPIFGAPEQTIDVAREQECTESLSRSEVANLLRLMGKFTKYVPVDKIIGTIRVLTGKQCTKELLIGTLQESGIWQYIKDGSTVPLAGMRSDKYVDGDYLVTSPMVFQRYPVMAFNYLSKTEGENTVLAYDMELIEFAEPNYFVLRLCDVPTTEQREMDYLEQFDSVFWFPARSFLEASLPCLVRVKPGDNLQRAMFHSSTNGQGLFYLVDREKFAVVNLDQAFLIPSRIFRCHVLVYRVRLAFLRPIFDGLWSKAVVEKVTNYLAGRAVKVCFVTLEEDVKPVLLLGPGSTLFEELLALPSAVFNLTEMITFCYMEAFELLFNESTVPLRKLHQTYWENPAKAVRRAWPVATTFRDTSSKLTKNWYTECVLSERRVVATSSFFKNEHLAMDTVPALCFLGEIGQLTKDESLCTRFASLSLNLR</sequence>
<organism evidence="1 2">
    <name type="scientific">Trichuris muris</name>
    <name type="common">Mouse whipworm</name>
    <dbReference type="NCBI Taxonomy" id="70415"/>
    <lineage>
        <taxon>Eukaryota</taxon>
        <taxon>Metazoa</taxon>
        <taxon>Ecdysozoa</taxon>
        <taxon>Nematoda</taxon>
        <taxon>Enoplea</taxon>
        <taxon>Dorylaimia</taxon>
        <taxon>Trichinellida</taxon>
        <taxon>Trichuridae</taxon>
        <taxon>Trichuris</taxon>
    </lineage>
</organism>
<dbReference type="AlphaFoldDB" id="A0A5S6Q9V7"/>
<accession>A0A5S6Q9V7</accession>
<dbReference type="WBParaSite" id="TMUE_1000003870.1">
    <property type="protein sequence ID" value="TMUE_1000003870.1"/>
    <property type="gene ID" value="WBGene00290124"/>
</dbReference>
<name>A0A5S6Q9V7_TRIMR</name>
<evidence type="ECO:0000313" key="1">
    <source>
        <dbReference type="Proteomes" id="UP000046395"/>
    </source>
</evidence>
<protein>
    <submittedName>
        <fullName evidence="2">Tudor domain-containing protein</fullName>
    </submittedName>
</protein>
<keyword evidence="1" id="KW-1185">Reference proteome</keyword>
<proteinExistence type="predicted"/>
<evidence type="ECO:0000313" key="2">
    <source>
        <dbReference type="WBParaSite" id="TMUE_1000003870.1"/>
    </source>
</evidence>